<dbReference type="GO" id="GO:0050852">
    <property type="term" value="P:T cell receptor signaling pathway"/>
    <property type="evidence" value="ECO:0007669"/>
    <property type="project" value="TreeGrafter"/>
</dbReference>
<gene>
    <name evidence="5" type="ORF">N309_15439</name>
</gene>
<dbReference type="Gene3D" id="2.60.40.10">
    <property type="entry name" value="Immunoglobulins"/>
    <property type="match status" value="1"/>
</dbReference>
<evidence type="ECO:0000256" key="3">
    <source>
        <dbReference type="ARBA" id="ARBA00023319"/>
    </source>
</evidence>
<proteinExistence type="predicted"/>
<name>A0A099Z581_TINGU</name>
<dbReference type="InterPro" id="IPR007110">
    <property type="entry name" value="Ig-like_dom"/>
</dbReference>
<dbReference type="GO" id="GO:0005102">
    <property type="term" value="F:signaling receptor binding"/>
    <property type="evidence" value="ECO:0007669"/>
    <property type="project" value="TreeGrafter"/>
</dbReference>
<feature type="non-terminal residue" evidence="5">
    <location>
        <position position="1"/>
    </location>
</feature>
<keyword evidence="3" id="KW-0393">Immunoglobulin domain</keyword>
<dbReference type="SUPFAM" id="SSF48726">
    <property type="entry name" value="Immunoglobulin"/>
    <property type="match status" value="1"/>
</dbReference>
<evidence type="ECO:0000313" key="6">
    <source>
        <dbReference type="Proteomes" id="UP000053641"/>
    </source>
</evidence>
<dbReference type="GO" id="GO:0001817">
    <property type="term" value="P:regulation of cytokine production"/>
    <property type="evidence" value="ECO:0007669"/>
    <property type="project" value="TreeGrafter"/>
</dbReference>
<evidence type="ECO:0000259" key="4">
    <source>
        <dbReference type="PROSITE" id="PS50835"/>
    </source>
</evidence>
<organism evidence="5 6">
    <name type="scientific">Tinamus guttatus</name>
    <name type="common">White-throated tinamou</name>
    <dbReference type="NCBI Taxonomy" id="94827"/>
    <lineage>
        <taxon>Eukaryota</taxon>
        <taxon>Metazoa</taxon>
        <taxon>Chordata</taxon>
        <taxon>Craniata</taxon>
        <taxon>Vertebrata</taxon>
        <taxon>Euteleostomi</taxon>
        <taxon>Archelosauria</taxon>
        <taxon>Archosauria</taxon>
        <taxon>Dinosauria</taxon>
        <taxon>Saurischia</taxon>
        <taxon>Theropoda</taxon>
        <taxon>Coelurosauria</taxon>
        <taxon>Aves</taxon>
        <taxon>Palaeognathae</taxon>
        <taxon>Tinamiformes</taxon>
        <taxon>Tinamidae</taxon>
        <taxon>Tinamus</taxon>
    </lineage>
</organism>
<protein>
    <submittedName>
        <fullName evidence="5">Myelin-oligodendrocyte glycoprotein</fullName>
    </submittedName>
</protein>
<evidence type="ECO:0000256" key="2">
    <source>
        <dbReference type="ARBA" id="ARBA00023136"/>
    </source>
</evidence>
<keyword evidence="2" id="KW-0472">Membrane</keyword>
<dbReference type="STRING" id="94827.A0A099Z581"/>
<dbReference type="EMBL" id="KL889474">
    <property type="protein sequence ID" value="KGL76871.1"/>
    <property type="molecule type" value="Genomic_DNA"/>
</dbReference>
<reference evidence="5 6" key="1">
    <citation type="submission" date="2014-06" db="EMBL/GenBank/DDBJ databases">
        <title>Genome evolution of avian class.</title>
        <authorList>
            <person name="Zhang G."/>
            <person name="Li C."/>
        </authorList>
    </citation>
    <scope>NUCLEOTIDE SEQUENCE [LARGE SCALE GENOMIC DNA]</scope>
    <source>
        <strain evidence="5">BGI_N309</strain>
    </source>
</reference>
<evidence type="ECO:0000313" key="5">
    <source>
        <dbReference type="EMBL" id="KGL76871.1"/>
    </source>
</evidence>
<dbReference type="InterPro" id="IPR036179">
    <property type="entry name" value="Ig-like_dom_sf"/>
</dbReference>
<feature type="non-terminal residue" evidence="5">
    <location>
        <position position="58"/>
    </location>
</feature>
<evidence type="ECO:0000256" key="1">
    <source>
        <dbReference type="ARBA" id="ARBA00004370"/>
    </source>
</evidence>
<dbReference type="PROSITE" id="PS50835">
    <property type="entry name" value="IG_LIKE"/>
    <property type="match status" value="1"/>
</dbReference>
<dbReference type="InterPro" id="IPR013783">
    <property type="entry name" value="Ig-like_fold"/>
</dbReference>
<sequence>ATVGEEVVLPCQLSPALNAQTMTVRWIRKDFSQTVHLYQGGEDLYLEQVKEYQGRTEL</sequence>
<accession>A0A099Z581</accession>
<dbReference type="Proteomes" id="UP000053641">
    <property type="component" value="Unassembled WGS sequence"/>
</dbReference>
<dbReference type="AlphaFoldDB" id="A0A099Z581"/>
<comment type="subcellular location">
    <subcellularLocation>
        <location evidence="1">Membrane</location>
    </subcellularLocation>
</comment>
<dbReference type="GO" id="GO:0009897">
    <property type="term" value="C:external side of plasma membrane"/>
    <property type="evidence" value="ECO:0007669"/>
    <property type="project" value="TreeGrafter"/>
</dbReference>
<dbReference type="InterPro" id="IPR050504">
    <property type="entry name" value="IgSF_BTN/MOG"/>
</dbReference>
<dbReference type="PANTHER" id="PTHR24100:SF149">
    <property type="entry name" value="BG-LIKE ANTIGEN 1-RELATED"/>
    <property type="match status" value="1"/>
</dbReference>
<feature type="domain" description="Ig-like" evidence="4">
    <location>
        <begin position="1"/>
        <end position="58"/>
    </location>
</feature>
<dbReference type="PANTHER" id="PTHR24100">
    <property type="entry name" value="BUTYROPHILIN"/>
    <property type="match status" value="1"/>
</dbReference>
<keyword evidence="6" id="KW-1185">Reference proteome</keyword>